<sequence>MQTIKRKLAMLYDAIIVGGSFAGLSAALQIARARRNVLVIDAGSPRNRFASHAHGMLAQDGKPGTEILATAAKQLLAYPTAQIFKCKATAVTRKGNDFVVEVEDGARWFTGRRLLLATGVADNLPDVPGLQERWGSTVLHCPYCHGYELGGGPIGVLGVSAMSVHQALVVADWGDVTLFAGKAVSIDDEQRAMLARRKVKVEPVAVAALEGDAPAIDVGLADGRRIALRAVFVGGGVRPASPFAQMLGCAMDETPMGQTVQTDALKQTTVPGVYAAGDAAGMRHSISLAVGDGALAGTMLHQSLVAEDARG</sequence>
<evidence type="ECO:0000256" key="2">
    <source>
        <dbReference type="ARBA" id="ARBA00023002"/>
    </source>
</evidence>
<dbReference type="SUPFAM" id="SSF51905">
    <property type="entry name" value="FAD/NAD(P)-binding domain"/>
    <property type="match status" value="1"/>
</dbReference>
<dbReference type="Proteomes" id="UP001596270">
    <property type="component" value="Unassembled WGS sequence"/>
</dbReference>
<dbReference type="EMBL" id="JBHSRS010000018">
    <property type="protein sequence ID" value="MFC6281668.1"/>
    <property type="molecule type" value="Genomic_DNA"/>
</dbReference>
<dbReference type="Pfam" id="PF07992">
    <property type="entry name" value="Pyr_redox_2"/>
    <property type="match status" value="1"/>
</dbReference>
<comment type="caution">
    <text evidence="4">The sequence shown here is derived from an EMBL/GenBank/DDBJ whole genome shotgun (WGS) entry which is preliminary data.</text>
</comment>
<keyword evidence="2" id="KW-0560">Oxidoreductase</keyword>
<evidence type="ECO:0000313" key="5">
    <source>
        <dbReference type="Proteomes" id="UP001596270"/>
    </source>
</evidence>
<gene>
    <name evidence="4" type="ORF">ACFQND_10525</name>
</gene>
<keyword evidence="5" id="KW-1185">Reference proteome</keyword>
<evidence type="ECO:0000313" key="4">
    <source>
        <dbReference type="EMBL" id="MFC6281668.1"/>
    </source>
</evidence>
<dbReference type="InterPro" id="IPR050097">
    <property type="entry name" value="Ferredoxin-NADP_redctase_2"/>
</dbReference>
<dbReference type="InterPro" id="IPR023753">
    <property type="entry name" value="FAD/NAD-binding_dom"/>
</dbReference>
<reference evidence="5" key="1">
    <citation type="journal article" date="2019" name="Int. J. Syst. Evol. Microbiol.">
        <title>The Global Catalogue of Microorganisms (GCM) 10K type strain sequencing project: providing services to taxonomists for standard genome sequencing and annotation.</title>
        <authorList>
            <consortium name="The Broad Institute Genomics Platform"/>
            <consortium name="The Broad Institute Genome Sequencing Center for Infectious Disease"/>
            <person name="Wu L."/>
            <person name="Ma J."/>
        </authorList>
    </citation>
    <scope>NUCLEOTIDE SEQUENCE [LARGE SCALE GENOMIC DNA]</scope>
    <source>
        <strain evidence="5">CCUG 39402</strain>
    </source>
</reference>
<name>A0ABW1TXR1_9BURK</name>
<accession>A0ABW1TXR1</accession>
<organism evidence="4 5">
    <name type="scientific">Polaromonas aquatica</name>
    <dbReference type="NCBI Taxonomy" id="332657"/>
    <lineage>
        <taxon>Bacteria</taxon>
        <taxon>Pseudomonadati</taxon>
        <taxon>Pseudomonadota</taxon>
        <taxon>Betaproteobacteria</taxon>
        <taxon>Burkholderiales</taxon>
        <taxon>Comamonadaceae</taxon>
        <taxon>Polaromonas</taxon>
    </lineage>
</organism>
<feature type="domain" description="FAD/NAD(P)-binding" evidence="3">
    <location>
        <begin position="12"/>
        <end position="289"/>
    </location>
</feature>
<keyword evidence="1" id="KW-0285">Flavoprotein</keyword>
<dbReference type="Gene3D" id="3.50.50.60">
    <property type="entry name" value="FAD/NAD(P)-binding domain"/>
    <property type="match status" value="2"/>
</dbReference>
<evidence type="ECO:0000256" key="1">
    <source>
        <dbReference type="ARBA" id="ARBA00022630"/>
    </source>
</evidence>
<protein>
    <submittedName>
        <fullName evidence="4">NAD(P)/FAD-dependent oxidoreductase</fullName>
    </submittedName>
</protein>
<dbReference type="PRINTS" id="PR00368">
    <property type="entry name" value="FADPNR"/>
</dbReference>
<dbReference type="PANTHER" id="PTHR48105">
    <property type="entry name" value="THIOREDOXIN REDUCTASE 1-RELATED-RELATED"/>
    <property type="match status" value="1"/>
</dbReference>
<dbReference type="PRINTS" id="PR00469">
    <property type="entry name" value="PNDRDTASEII"/>
</dbReference>
<proteinExistence type="predicted"/>
<evidence type="ECO:0000259" key="3">
    <source>
        <dbReference type="Pfam" id="PF07992"/>
    </source>
</evidence>
<dbReference type="InterPro" id="IPR036188">
    <property type="entry name" value="FAD/NAD-bd_sf"/>
</dbReference>
<dbReference type="RefSeq" id="WP_371437279.1">
    <property type="nucleotide sequence ID" value="NZ_JBHSRS010000018.1"/>
</dbReference>